<evidence type="ECO:0000256" key="1">
    <source>
        <dbReference type="SAM" id="MobiDB-lite"/>
    </source>
</evidence>
<evidence type="ECO:0000313" key="2">
    <source>
        <dbReference type="EMBL" id="KND58108.1"/>
    </source>
</evidence>
<dbReference type="EMBL" id="LFJJ01000197">
    <property type="protein sequence ID" value="KND58108.1"/>
    <property type="molecule type" value="Genomic_DNA"/>
</dbReference>
<keyword evidence="3" id="KW-1185">Reference proteome</keyword>
<dbReference type="Proteomes" id="UP000036959">
    <property type="component" value="Unassembled WGS sequence"/>
</dbReference>
<sequence>MKDHEIRELVSELTEIVPQYGQTQQLREHIREAVFKAIPPSLLAASSPDNSQARSISIEPAEMAKEDMRAPNKKRGAKMSERYVEVKTFEVDYLCDALGCIGFMRPTGTAILTSDPPKFTHACSACGDRQVFEVRYPTYRRGVAEGYGIEVMTEGKHCEGP</sequence>
<accession>A0A0L0M6W9</accession>
<organism evidence="2 3">
    <name type="scientific">Candidatus Burkholderia verschuerenii</name>
    <dbReference type="NCBI Taxonomy" id="242163"/>
    <lineage>
        <taxon>Bacteria</taxon>
        <taxon>Pseudomonadati</taxon>
        <taxon>Pseudomonadota</taxon>
        <taxon>Betaproteobacteria</taxon>
        <taxon>Burkholderiales</taxon>
        <taxon>Burkholderiaceae</taxon>
        <taxon>Burkholderia</taxon>
    </lineage>
</organism>
<proteinExistence type="predicted"/>
<evidence type="ECO:0000313" key="3">
    <source>
        <dbReference type="Proteomes" id="UP000036959"/>
    </source>
</evidence>
<dbReference type="RefSeq" id="WP_157056204.1">
    <property type="nucleotide sequence ID" value="NZ_LFJJ01000197.1"/>
</dbReference>
<reference evidence="3" key="1">
    <citation type="submission" date="2015-06" db="EMBL/GenBank/DDBJ databases">
        <title>Comparative genomics of Burkholderia leaf nodule symbionts.</title>
        <authorList>
            <person name="Carlier A."/>
            <person name="Eberl L."/>
            <person name="Pinto-Carbo M."/>
        </authorList>
    </citation>
    <scope>NUCLEOTIDE SEQUENCE [LARGE SCALE GENOMIC DNA]</scope>
    <source>
        <strain evidence="3">UZHbot4</strain>
    </source>
</reference>
<name>A0A0L0M6W9_9BURK</name>
<dbReference type="PATRIC" id="fig|242163.4.peg.2745"/>
<comment type="caution">
    <text evidence="2">The sequence shown here is derived from an EMBL/GenBank/DDBJ whole genome shotgun (WGS) entry which is preliminary data.</text>
</comment>
<gene>
    <name evidence="2" type="ORF">BVER_00365c</name>
</gene>
<feature type="region of interest" description="Disordered" evidence="1">
    <location>
        <begin position="45"/>
        <end position="77"/>
    </location>
</feature>
<dbReference type="OrthoDB" id="5741232at2"/>
<dbReference type="AlphaFoldDB" id="A0A0L0M6W9"/>
<protein>
    <submittedName>
        <fullName evidence="2">Uncharacterized protein</fullName>
    </submittedName>
</protein>